<accession>A0A9W9HTK7</accession>
<feature type="region of interest" description="Disordered" evidence="1">
    <location>
        <begin position="1"/>
        <end position="21"/>
    </location>
</feature>
<dbReference type="RefSeq" id="XP_056540527.1">
    <property type="nucleotide sequence ID" value="XM_056690762.1"/>
</dbReference>
<sequence length="87" mass="9848">MARARNRDLEVDGATGQLGDWGRYEETRSNRGWLRDTSKAIRGERARRIPGKEYRGDGKVQVQVQVQIQVQVQVQSPGPESRMRPAG</sequence>
<comment type="caution">
    <text evidence="2">The sequence shown here is derived from an EMBL/GenBank/DDBJ whole genome shotgun (WGS) entry which is preliminary data.</text>
</comment>
<dbReference type="EMBL" id="JAPQKN010000006">
    <property type="protein sequence ID" value="KAJ5157538.1"/>
    <property type="molecule type" value="Genomic_DNA"/>
</dbReference>
<evidence type="ECO:0000313" key="2">
    <source>
        <dbReference type="EMBL" id="KAJ5157538.1"/>
    </source>
</evidence>
<proteinExistence type="predicted"/>
<evidence type="ECO:0000313" key="3">
    <source>
        <dbReference type="Proteomes" id="UP001149163"/>
    </source>
</evidence>
<name>A0A9W9HTK7_9EURO</name>
<protein>
    <submittedName>
        <fullName evidence="2">Uncharacterized protein</fullName>
    </submittedName>
</protein>
<dbReference type="GeneID" id="81429938"/>
<evidence type="ECO:0000256" key="1">
    <source>
        <dbReference type="SAM" id="MobiDB-lite"/>
    </source>
</evidence>
<reference evidence="2" key="2">
    <citation type="journal article" date="2023" name="IMA Fungus">
        <title>Comparative genomic study of the Penicillium genus elucidates a diverse pangenome and 15 lateral gene transfer events.</title>
        <authorList>
            <person name="Petersen C."/>
            <person name="Sorensen T."/>
            <person name="Nielsen M.R."/>
            <person name="Sondergaard T.E."/>
            <person name="Sorensen J.L."/>
            <person name="Fitzpatrick D.A."/>
            <person name="Frisvad J.C."/>
            <person name="Nielsen K.L."/>
        </authorList>
    </citation>
    <scope>NUCLEOTIDE SEQUENCE</scope>
    <source>
        <strain evidence="2">IBT 26290</strain>
    </source>
</reference>
<reference evidence="2" key="1">
    <citation type="submission" date="2022-11" db="EMBL/GenBank/DDBJ databases">
        <authorList>
            <person name="Petersen C."/>
        </authorList>
    </citation>
    <scope>NUCLEOTIDE SEQUENCE</scope>
    <source>
        <strain evidence="2">IBT 26290</strain>
    </source>
</reference>
<feature type="compositionally biased region" description="Basic and acidic residues" evidence="1">
    <location>
        <begin position="1"/>
        <end position="10"/>
    </location>
</feature>
<keyword evidence="3" id="KW-1185">Reference proteome</keyword>
<organism evidence="2 3">
    <name type="scientific">Penicillium canariense</name>
    <dbReference type="NCBI Taxonomy" id="189055"/>
    <lineage>
        <taxon>Eukaryota</taxon>
        <taxon>Fungi</taxon>
        <taxon>Dikarya</taxon>
        <taxon>Ascomycota</taxon>
        <taxon>Pezizomycotina</taxon>
        <taxon>Eurotiomycetes</taxon>
        <taxon>Eurotiomycetidae</taxon>
        <taxon>Eurotiales</taxon>
        <taxon>Aspergillaceae</taxon>
        <taxon>Penicillium</taxon>
    </lineage>
</organism>
<dbReference type="Proteomes" id="UP001149163">
    <property type="component" value="Unassembled WGS sequence"/>
</dbReference>
<dbReference type="AlphaFoldDB" id="A0A9W9HTK7"/>
<gene>
    <name evidence="2" type="ORF">N7482_008638</name>
</gene>